<dbReference type="OrthoDB" id="10265969at2759"/>
<gene>
    <name evidence="5" type="ORF">CTI12_AA298410</name>
</gene>
<dbReference type="Pfam" id="PF02671">
    <property type="entry name" value="PAH"/>
    <property type="match status" value="1"/>
</dbReference>
<keyword evidence="2 3" id="KW-0539">Nucleus</keyword>
<evidence type="ECO:0000256" key="4">
    <source>
        <dbReference type="SAM" id="MobiDB-lite"/>
    </source>
</evidence>
<keyword evidence="6" id="KW-1185">Reference proteome</keyword>
<dbReference type="STRING" id="35608.A0A2U1N7F6"/>
<organism evidence="5 6">
    <name type="scientific">Artemisia annua</name>
    <name type="common">Sweet wormwood</name>
    <dbReference type="NCBI Taxonomy" id="35608"/>
    <lineage>
        <taxon>Eukaryota</taxon>
        <taxon>Viridiplantae</taxon>
        <taxon>Streptophyta</taxon>
        <taxon>Embryophyta</taxon>
        <taxon>Tracheophyta</taxon>
        <taxon>Spermatophyta</taxon>
        <taxon>Magnoliopsida</taxon>
        <taxon>eudicotyledons</taxon>
        <taxon>Gunneridae</taxon>
        <taxon>Pentapetalae</taxon>
        <taxon>asterids</taxon>
        <taxon>campanulids</taxon>
        <taxon>Asterales</taxon>
        <taxon>Asteraceae</taxon>
        <taxon>Asteroideae</taxon>
        <taxon>Anthemideae</taxon>
        <taxon>Artemisiinae</taxon>
        <taxon>Artemisia</taxon>
    </lineage>
</organism>
<dbReference type="SUPFAM" id="SSF47762">
    <property type="entry name" value="PAH2 domain"/>
    <property type="match status" value="1"/>
</dbReference>
<dbReference type="GO" id="GO:0003714">
    <property type="term" value="F:transcription corepressor activity"/>
    <property type="evidence" value="ECO:0007669"/>
    <property type="project" value="InterPro"/>
</dbReference>
<dbReference type="GO" id="GO:0000118">
    <property type="term" value="C:histone deacetylase complex"/>
    <property type="evidence" value="ECO:0007669"/>
    <property type="project" value="TreeGrafter"/>
</dbReference>
<name>A0A2U1N7F6_ARTAN</name>
<dbReference type="FunFam" id="1.20.1160.11:FF:000001">
    <property type="entry name" value="Paired amphipathic helix protein Sin3"/>
    <property type="match status" value="1"/>
</dbReference>
<evidence type="ECO:0000313" key="6">
    <source>
        <dbReference type="Proteomes" id="UP000245207"/>
    </source>
</evidence>
<dbReference type="InterPro" id="IPR036600">
    <property type="entry name" value="PAH_sf"/>
</dbReference>
<dbReference type="GO" id="GO:0000785">
    <property type="term" value="C:chromatin"/>
    <property type="evidence" value="ECO:0007669"/>
    <property type="project" value="TreeGrafter"/>
</dbReference>
<evidence type="ECO:0000256" key="3">
    <source>
        <dbReference type="PROSITE-ProRule" id="PRU00810"/>
    </source>
</evidence>
<comment type="subcellular location">
    <subcellularLocation>
        <location evidence="1 3">Nucleus</location>
    </subcellularLocation>
</comment>
<evidence type="ECO:0000256" key="1">
    <source>
        <dbReference type="ARBA" id="ARBA00004123"/>
    </source>
</evidence>
<feature type="compositionally biased region" description="Basic and acidic residues" evidence="4">
    <location>
        <begin position="179"/>
        <end position="199"/>
    </location>
</feature>
<dbReference type="InterPro" id="IPR003822">
    <property type="entry name" value="PAH"/>
</dbReference>
<proteinExistence type="predicted"/>
<dbReference type="PROSITE" id="PS51477">
    <property type="entry name" value="PAH"/>
    <property type="match status" value="1"/>
</dbReference>
<feature type="region of interest" description="Disordered" evidence="4">
    <location>
        <begin position="170"/>
        <end position="201"/>
    </location>
</feature>
<evidence type="ECO:0000313" key="5">
    <source>
        <dbReference type="EMBL" id="PWA69436.1"/>
    </source>
</evidence>
<dbReference type="PANTHER" id="PTHR12346">
    <property type="entry name" value="SIN3B-RELATED"/>
    <property type="match status" value="1"/>
</dbReference>
<evidence type="ECO:0000256" key="2">
    <source>
        <dbReference type="ARBA" id="ARBA00023242"/>
    </source>
</evidence>
<protein>
    <submittedName>
        <fullName evidence="5">Histone deacetylase interacting</fullName>
    </submittedName>
</protein>
<dbReference type="EMBL" id="PKPP01003439">
    <property type="protein sequence ID" value="PWA69436.1"/>
    <property type="molecule type" value="Genomic_DNA"/>
</dbReference>
<reference evidence="5 6" key="1">
    <citation type="journal article" date="2018" name="Mol. Plant">
        <title>The genome of Artemisia annua provides insight into the evolution of Asteraceae family and artemisinin biosynthesis.</title>
        <authorList>
            <person name="Shen Q."/>
            <person name="Zhang L."/>
            <person name="Liao Z."/>
            <person name="Wang S."/>
            <person name="Yan T."/>
            <person name="Shi P."/>
            <person name="Liu M."/>
            <person name="Fu X."/>
            <person name="Pan Q."/>
            <person name="Wang Y."/>
            <person name="Lv Z."/>
            <person name="Lu X."/>
            <person name="Zhang F."/>
            <person name="Jiang W."/>
            <person name="Ma Y."/>
            <person name="Chen M."/>
            <person name="Hao X."/>
            <person name="Li L."/>
            <person name="Tang Y."/>
            <person name="Lv G."/>
            <person name="Zhou Y."/>
            <person name="Sun X."/>
            <person name="Brodelius P.E."/>
            <person name="Rose J.K.C."/>
            <person name="Tang K."/>
        </authorList>
    </citation>
    <scope>NUCLEOTIDE SEQUENCE [LARGE SCALE GENOMIC DNA]</scope>
    <source>
        <strain evidence="6">cv. Huhao1</strain>
        <tissue evidence="5">Leaf</tissue>
    </source>
</reference>
<dbReference type="GO" id="GO:0000122">
    <property type="term" value="P:negative regulation of transcription by RNA polymerase II"/>
    <property type="evidence" value="ECO:0007669"/>
    <property type="project" value="TreeGrafter"/>
</dbReference>
<comment type="caution">
    <text evidence="5">The sequence shown here is derived from an EMBL/GenBank/DDBJ whole genome shotgun (WGS) entry which is preliminary data.</text>
</comment>
<dbReference type="AlphaFoldDB" id="A0A2U1N7F6"/>
<accession>A0A2U1N7F6</accession>
<dbReference type="Gene3D" id="1.20.1160.11">
    <property type="entry name" value="Paired amphipathic helix"/>
    <property type="match status" value="1"/>
</dbReference>
<dbReference type="PANTHER" id="PTHR12346:SF8">
    <property type="entry name" value="PAIRED AMPHIPATHIC HELIX PROTEIN SIN3-LIKE 2"/>
    <property type="match status" value="1"/>
</dbReference>
<dbReference type="Proteomes" id="UP000245207">
    <property type="component" value="Unassembled WGS sequence"/>
</dbReference>
<dbReference type="InterPro" id="IPR039774">
    <property type="entry name" value="Sin3-like"/>
</dbReference>
<sequence>MFLNVMKDFKAQRVHTTGVIARVKELFRGHNNLIFGFNTFLPKGYEITVIEDEEAPAKRTVEFEEAISFVNKIKAVACKIYVSPFMDACKTIMALNQMIKMAMVKDQKYKKGTTDGGEAHEIAGLRNEKSKGKNMGGCGNGIIEFIHAMEPNKVNDLGLDYFHGEKSNLYVENGSTDPPPEKVQTHDSMSDADPASKEQEDSDIFADLASLEALNVLSTMPFLQLSPESKGTTEVSPVIQPTVTGTTEVSPVIQATVEGTTEVSPVIQPRTTAIVVANMEEEEEEEEPEASKKKKK</sequence>